<name>A0A172TFM9_9BACL</name>
<feature type="domain" description="Transposon Tn7 transposition protein TnsD C-terminal" evidence="2">
    <location>
        <begin position="218"/>
        <end position="484"/>
    </location>
</feature>
<feature type="domain" description="Transposon Tn7 transposition protein TnsD C-terminal" evidence="2">
    <location>
        <begin position="487"/>
        <end position="541"/>
    </location>
</feature>
<dbReference type="RefSeq" id="WP_068605030.1">
    <property type="nucleotide sequence ID" value="NZ_CP011388.1"/>
</dbReference>
<keyword evidence="4" id="KW-1185">Reference proteome</keyword>
<dbReference type="Pfam" id="PF06527">
    <property type="entry name" value="TniQ"/>
    <property type="match status" value="1"/>
</dbReference>
<dbReference type="STRING" id="1178515.SY83_05555"/>
<dbReference type="PATRIC" id="fig|1178515.4.peg.1128"/>
<protein>
    <recommendedName>
        <fullName evidence="5">Transposon Tn7 transposition protein TnsD C-termianl domain-containing protein</fullName>
    </recommendedName>
</protein>
<dbReference type="Proteomes" id="UP000076927">
    <property type="component" value="Chromosome"/>
</dbReference>
<proteinExistence type="predicted"/>
<dbReference type="AlphaFoldDB" id="A0A172TFM9"/>
<accession>A0A172TFM9</accession>
<dbReference type="Pfam" id="PF15978">
    <property type="entry name" value="TnsD"/>
    <property type="match status" value="2"/>
</dbReference>
<dbReference type="EMBL" id="CP011388">
    <property type="protein sequence ID" value="ANE45859.1"/>
    <property type="molecule type" value="Genomic_DNA"/>
</dbReference>
<evidence type="ECO:0008006" key="5">
    <source>
        <dbReference type="Google" id="ProtNLM"/>
    </source>
</evidence>
<gene>
    <name evidence="3" type="ORF">SY83_05555</name>
</gene>
<evidence type="ECO:0000259" key="1">
    <source>
        <dbReference type="Pfam" id="PF06527"/>
    </source>
</evidence>
<sequence length="549" mass="64889">MNDKLYPDELVCSLIARKVHYLGKKGYKRTLHSMFGSPHVQNKYDLPSRLEDLSHATNLEVDELLYNHTLYPYYYSFLTDKQRENLTRSMIKGAGTGRSPNQYAGLTRSLIRSNTQLFLCPLCMKEDINSVGEPYWHRAHQLPGVLVCYKHNVMLHSCCPTCKSAIGFTTINEICITPAFCASGHNLTLTVQNHDENLFIVAVESYTLLRGIISDNTIIQQKYLQALRNKGHINKLRTSVIDHHFLMEQFFERFSPEFLRVIHVDIPQSDNKQSWFRKILRNQYTKNMHPIYHLLMMVFLSNTIASFLNISIEKDFNAGRWPCLNVACNFYREKVINRVIQEKREGNVKPLGVFECPYCGFTYSRVGPDKKRDDIYKIHHILKTGDLWDKKWEEIIKIAKGVKHLIRELKVSGTYILKKLRDNNLTHLLGGHEDFTKAQEVVRERFTIFLRDHKSTSRTELAQINRRDYWWLRNYDREWLEQILTNNELVLKKRKLFLEITRKNPKATRTELSEINDVVYRWLWRNDYDWLQNHLPPSRRSGKRLRHLE</sequence>
<evidence type="ECO:0000259" key="2">
    <source>
        <dbReference type="Pfam" id="PF15978"/>
    </source>
</evidence>
<feature type="domain" description="TniQ" evidence="1">
    <location>
        <begin position="4"/>
        <end position="155"/>
    </location>
</feature>
<dbReference type="KEGG" id="pswu:SY83_05555"/>
<organism evidence="3 4">
    <name type="scientific">Paenibacillus swuensis</name>
    <dbReference type="NCBI Taxonomy" id="1178515"/>
    <lineage>
        <taxon>Bacteria</taxon>
        <taxon>Bacillati</taxon>
        <taxon>Bacillota</taxon>
        <taxon>Bacilli</taxon>
        <taxon>Bacillales</taxon>
        <taxon>Paenibacillaceae</taxon>
        <taxon>Paenibacillus</taxon>
    </lineage>
</organism>
<reference evidence="3 4" key="1">
    <citation type="submission" date="2015-01" db="EMBL/GenBank/DDBJ databases">
        <title>Paenibacillus swuensis/DY6/whole genome sequencing.</title>
        <authorList>
            <person name="Kim M.K."/>
            <person name="Srinivasan S."/>
            <person name="Lee J.-J."/>
        </authorList>
    </citation>
    <scope>NUCLEOTIDE SEQUENCE [LARGE SCALE GENOMIC DNA]</scope>
    <source>
        <strain evidence="3 4">DY6</strain>
    </source>
</reference>
<dbReference type="InterPro" id="IPR009492">
    <property type="entry name" value="TniQ"/>
</dbReference>
<evidence type="ECO:0000313" key="4">
    <source>
        <dbReference type="Proteomes" id="UP000076927"/>
    </source>
</evidence>
<dbReference type="InterPro" id="IPR032750">
    <property type="entry name" value="TnsD_C"/>
</dbReference>
<evidence type="ECO:0000313" key="3">
    <source>
        <dbReference type="EMBL" id="ANE45859.1"/>
    </source>
</evidence>